<dbReference type="Gene3D" id="2.130.10.120">
    <property type="entry name" value="Prolyl oligopeptidase, N-terminal domain"/>
    <property type="match status" value="1"/>
</dbReference>
<evidence type="ECO:0000256" key="2">
    <source>
        <dbReference type="ARBA" id="ARBA00005228"/>
    </source>
</evidence>
<dbReference type="AlphaFoldDB" id="A0A368VTM1"/>
<dbReference type="InterPro" id="IPR051167">
    <property type="entry name" value="Prolyl_oligopep/macrocyclase"/>
</dbReference>
<sequence length="697" mass="77286">MSYPAAEREELVEQLHGHRVADPYRWLEAADDPRTVAWSQDQDELARHRLDALPGRAAIADRMRSLMEAGSVSAPVWRAGRAFFTRRRPEQEFPVLHVRDKDGTERVLLDVTELDPSGLTTLDRWSASLEGDRLAYQISSGGDEESLLYVLDVPTGQLVEGPIDRCRYSPIAWLPGGDEFFYVRRLPPESVPEGEEQFHRRVWHHRIGAHPDEDLLVHGEGLHHTFFFDASVSRDGHWLLIHGSPGTARRDSVWIADLTRNDPVPRLHRILDTSEGVRASAWVERDGRMYVQTTLNATRWRLCVANPEQPDPANWTELIAEDPDAVLEAARWFDPADGAPRLAVLRTRHAVSEVTLHDPATGARTGTVPLPGTGQVTALTTVDEHTDTGRDRLWIGWTDFATPPCVHSYSQTDGDTTLVEQAPGTQETSPVHTRQVAYTSADGTTVRMFVLSSTPEPDAPRPALMTGYGGFSLPMEPGYSPSALAWVAAGGVWALPCLRGGGEEGEQWHRAGMRESKQNVFDDFHAAAEHLATHGWTTPEKLAITGGSNGGLLVGAALTQRPELYRAAVCSAPLLDMVRYEQFLLGRLWSEEYGSAEDPEELGWLLSYSPYHNVQEQTAYPSVLFTIFESDTRVDPNHARKMCAALQHATASAPEERPVLLRRETEVGHSARSVSRTVGLATDQLAFLAEATGLRFE</sequence>
<evidence type="ECO:0000256" key="6">
    <source>
        <dbReference type="ARBA" id="ARBA00022825"/>
    </source>
</evidence>
<evidence type="ECO:0000259" key="7">
    <source>
        <dbReference type="Pfam" id="PF00326"/>
    </source>
</evidence>
<keyword evidence="6" id="KW-0720">Serine protease</keyword>
<dbReference type="Proteomes" id="UP000253495">
    <property type="component" value="Unassembled WGS sequence"/>
</dbReference>
<dbReference type="SUPFAM" id="SSF50993">
    <property type="entry name" value="Peptidase/esterase 'gauge' domain"/>
    <property type="match status" value="1"/>
</dbReference>
<reference evidence="9 10" key="1">
    <citation type="submission" date="2018-07" db="EMBL/GenBank/DDBJ databases">
        <title>Genomic Encyclopedia of Type Strains, Phase III (KMG-III): the genomes of soil and plant-associated and newly described type strains.</title>
        <authorList>
            <person name="Whitman W."/>
        </authorList>
    </citation>
    <scope>NUCLEOTIDE SEQUENCE [LARGE SCALE GENOMIC DNA]</scope>
    <source>
        <strain evidence="9 10">CECT 8575</strain>
    </source>
</reference>
<dbReference type="EMBL" id="QPJC01000003">
    <property type="protein sequence ID" value="RCW45109.1"/>
    <property type="molecule type" value="Genomic_DNA"/>
</dbReference>
<evidence type="ECO:0000256" key="3">
    <source>
        <dbReference type="ARBA" id="ARBA00011897"/>
    </source>
</evidence>
<dbReference type="EC" id="3.4.21.26" evidence="3"/>
<evidence type="ECO:0000313" key="10">
    <source>
        <dbReference type="Proteomes" id="UP000253495"/>
    </source>
</evidence>
<dbReference type="InterPro" id="IPR023302">
    <property type="entry name" value="Pept_S9A_N"/>
</dbReference>
<comment type="caution">
    <text evidence="9">The sequence shown here is derived from an EMBL/GenBank/DDBJ whole genome shotgun (WGS) entry which is preliminary data.</text>
</comment>
<evidence type="ECO:0000256" key="4">
    <source>
        <dbReference type="ARBA" id="ARBA00022670"/>
    </source>
</evidence>
<comment type="similarity">
    <text evidence="2">Belongs to the peptidase S9A family.</text>
</comment>
<keyword evidence="10" id="KW-1185">Reference proteome</keyword>
<dbReference type="InterPro" id="IPR001375">
    <property type="entry name" value="Peptidase_S9_cat"/>
</dbReference>
<dbReference type="PROSITE" id="PS00708">
    <property type="entry name" value="PRO_ENDOPEP_SER"/>
    <property type="match status" value="1"/>
</dbReference>
<proteinExistence type="inferred from homology"/>
<dbReference type="GO" id="GO:0006508">
    <property type="term" value="P:proteolysis"/>
    <property type="evidence" value="ECO:0007669"/>
    <property type="project" value="UniProtKB-KW"/>
</dbReference>
<evidence type="ECO:0000259" key="8">
    <source>
        <dbReference type="Pfam" id="PF02897"/>
    </source>
</evidence>
<name>A0A368VTM1_9ACTN</name>
<protein>
    <recommendedName>
        <fullName evidence="3">prolyl oligopeptidase</fullName>
        <ecNumber evidence="3">3.4.21.26</ecNumber>
    </recommendedName>
</protein>
<keyword evidence="5" id="KW-0378">Hydrolase</keyword>
<dbReference type="InterPro" id="IPR002470">
    <property type="entry name" value="Peptidase_S9A"/>
</dbReference>
<evidence type="ECO:0000256" key="5">
    <source>
        <dbReference type="ARBA" id="ARBA00022801"/>
    </source>
</evidence>
<dbReference type="GO" id="GO:0004252">
    <property type="term" value="F:serine-type endopeptidase activity"/>
    <property type="evidence" value="ECO:0007669"/>
    <property type="project" value="UniProtKB-EC"/>
</dbReference>
<feature type="domain" description="Peptidase S9 prolyl oligopeptidase catalytic" evidence="7">
    <location>
        <begin position="483"/>
        <end position="693"/>
    </location>
</feature>
<comment type="catalytic activity">
    <reaction evidence="1">
        <text>Hydrolysis of Pro-|-Xaa &gt;&gt; Ala-|-Xaa in oligopeptides.</text>
        <dbReference type="EC" id="3.4.21.26"/>
    </reaction>
</comment>
<dbReference type="PANTHER" id="PTHR42881:SF2">
    <property type="entry name" value="PROLYL ENDOPEPTIDASE"/>
    <property type="match status" value="1"/>
</dbReference>
<evidence type="ECO:0000256" key="1">
    <source>
        <dbReference type="ARBA" id="ARBA00001070"/>
    </source>
</evidence>
<dbReference type="GO" id="GO:0070012">
    <property type="term" value="F:oligopeptidase activity"/>
    <property type="evidence" value="ECO:0007669"/>
    <property type="project" value="TreeGrafter"/>
</dbReference>
<organism evidence="9 10">
    <name type="scientific">Halopolyspora algeriensis</name>
    <dbReference type="NCBI Taxonomy" id="1500506"/>
    <lineage>
        <taxon>Bacteria</taxon>
        <taxon>Bacillati</taxon>
        <taxon>Actinomycetota</taxon>
        <taxon>Actinomycetes</taxon>
        <taxon>Actinomycetes incertae sedis</taxon>
        <taxon>Halopolyspora</taxon>
    </lineage>
</organism>
<dbReference type="Pfam" id="PF00326">
    <property type="entry name" value="Peptidase_S9"/>
    <property type="match status" value="1"/>
</dbReference>
<gene>
    <name evidence="9" type="ORF">DFQ14_10372</name>
</gene>
<dbReference type="InterPro" id="IPR029058">
    <property type="entry name" value="AB_hydrolase_fold"/>
</dbReference>
<keyword evidence="4" id="KW-0645">Protease</keyword>
<dbReference type="PRINTS" id="PR00862">
    <property type="entry name" value="PROLIGOPTASE"/>
</dbReference>
<dbReference type="InterPro" id="IPR002471">
    <property type="entry name" value="Pept_S9_AS"/>
</dbReference>
<dbReference type="PANTHER" id="PTHR42881">
    <property type="entry name" value="PROLYL ENDOPEPTIDASE"/>
    <property type="match status" value="1"/>
</dbReference>
<dbReference type="GO" id="GO:0005829">
    <property type="term" value="C:cytosol"/>
    <property type="evidence" value="ECO:0007669"/>
    <property type="project" value="TreeGrafter"/>
</dbReference>
<evidence type="ECO:0000313" key="9">
    <source>
        <dbReference type="EMBL" id="RCW45109.1"/>
    </source>
</evidence>
<dbReference type="Pfam" id="PF02897">
    <property type="entry name" value="Peptidase_S9_N"/>
    <property type="match status" value="1"/>
</dbReference>
<accession>A0A368VTM1</accession>
<feature type="domain" description="Peptidase S9A N-terminal" evidence="8">
    <location>
        <begin position="4"/>
        <end position="421"/>
    </location>
</feature>
<dbReference type="Gene3D" id="3.40.50.1820">
    <property type="entry name" value="alpha/beta hydrolase"/>
    <property type="match status" value="1"/>
</dbReference>
<dbReference type="SUPFAM" id="SSF53474">
    <property type="entry name" value="alpha/beta-Hydrolases"/>
    <property type="match status" value="1"/>
</dbReference>